<accession>B0CWX0</accession>
<evidence type="ECO:0000256" key="1">
    <source>
        <dbReference type="SAM" id="SignalP"/>
    </source>
</evidence>
<dbReference type="InParanoid" id="B0CWX0"/>
<reference evidence="2 3" key="1">
    <citation type="journal article" date="2008" name="Nature">
        <title>The genome of Laccaria bicolor provides insights into mycorrhizal symbiosis.</title>
        <authorList>
            <person name="Martin F."/>
            <person name="Aerts A."/>
            <person name="Ahren D."/>
            <person name="Brun A."/>
            <person name="Danchin E.G.J."/>
            <person name="Duchaussoy F."/>
            <person name="Gibon J."/>
            <person name="Kohler A."/>
            <person name="Lindquist E."/>
            <person name="Pereda V."/>
            <person name="Salamov A."/>
            <person name="Shapiro H.J."/>
            <person name="Wuyts J."/>
            <person name="Blaudez D."/>
            <person name="Buee M."/>
            <person name="Brokstein P."/>
            <person name="Canbaeck B."/>
            <person name="Cohen D."/>
            <person name="Courty P.E."/>
            <person name="Coutinho P.M."/>
            <person name="Delaruelle C."/>
            <person name="Detter J.C."/>
            <person name="Deveau A."/>
            <person name="DiFazio S."/>
            <person name="Duplessis S."/>
            <person name="Fraissinet-Tachet L."/>
            <person name="Lucic E."/>
            <person name="Frey-Klett P."/>
            <person name="Fourrey C."/>
            <person name="Feussner I."/>
            <person name="Gay G."/>
            <person name="Grimwood J."/>
            <person name="Hoegger P.J."/>
            <person name="Jain P."/>
            <person name="Kilaru S."/>
            <person name="Labbe J."/>
            <person name="Lin Y.C."/>
            <person name="Legue V."/>
            <person name="Le Tacon F."/>
            <person name="Marmeisse R."/>
            <person name="Melayah D."/>
            <person name="Montanini B."/>
            <person name="Muratet M."/>
            <person name="Nehls U."/>
            <person name="Niculita-Hirzel H."/>
            <person name="Oudot-Le Secq M.P."/>
            <person name="Peter M."/>
            <person name="Quesneville H."/>
            <person name="Rajashekar B."/>
            <person name="Reich M."/>
            <person name="Rouhier N."/>
            <person name="Schmutz J."/>
            <person name="Yin T."/>
            <person name="Chalot M."/>
            <person name="Henrissat B."/>
            <person name="Kuees U."/>
            <person name="Lucas S."/>
            <person name="Van de Peer Y."/>
            <person name="Podila G.K."/>
            <person name="Polle A."/>
            <person name="Pukkila P.J."/>
            <person name="Richardson P.M."/>
            <person name="Rouze P."/>
            <person name="Sanders I.R."/>
            <person name="Stajich J.E."/>
            <person name="Tunlid A."/>
            <person name="Tuskan G."/>
            <person name="Grigoriev I.V."/>
        </authorList>
    </citation>
    <scope>NUCLEOTIDE SEQUENCE [LARGE SCALE GENOMIC DNA]</scope>
    <source>
        <strain evidence="3">S238N-H82 / ATCC MYA-4686</strain>
    </source>
</reference>
<feature type="signal peptide" evidence="1">
    <location>
        <begin position="1"/>
        <end position="20"/>
    </location>
</feature>
<keyword evidence="1" id="KW-0732">Signal</keyword>
<proteinExistence type="predicted"/>
<dbReference type="AlphaFoldDB" id="B0CWX0"/>
<dbReference type="KEGG" id="lbc:LACBIDRAFT_292408"/>
<evidence type="ECO:0000313" key="2">
    <source>
        <dbReference type="EMBL" id="EDR13579.1"/>
    </source>
</evidence>
<dbReference type="Proteomes" id="UP000001194">
    <property type="component" value="Unassembled WGS sequence"/>
</dbReference>
<name>B0CWX0_LACBS</name>
<protein>
    <submittedName>
        <fullName evidence="2">Predicted protein</fullName>
    </submittedName>
</protein>
<organism evidence="3">
    <name type="scientific">Laccaria bicolor (strain S238N-H82 / ATCC MYA-4686)</name>
    <name type="common">Bicoloured deceiver</name>
    <name type="synonym">Laccaria laccata var. bicolor</name>
    <dbReference type="NCBI Taxonomy" id="486041"/>
    <lineage>
        <taxon>Eukaryota</taxon>
        <taxon>Fungi</taxon>
        <taxon>Dikarya</taxon>
        <taxon>Basidiomycota</taxon>
        <taxon>Agaricomycotina</taxon>
        <taxon>Agaricomycetes</taxon>
        <taxon>Agaricomycetidae</taxon>
        <taxon>Agaricales</taxon>
        <taxon>Agaricineae</taxon>
        <taxon>Hydnangiaceae</taxon>
        <taxon>Laccaria</taxon>
    </lineage>
</organism>
<gene>
    <name evidence="2" type="ORF">LACBIDRAFT_292408</name>
</gene>
<sequence>MHKPSLCSVVLLSAVSFVSASDICAYTSRNCLPTTFGCCSNIPQTTCCYWPNNYGWSVKFQNMPSSPWAGSVSQNDVCTSVYNGSTYLNWLSANWNAGTLISRDDANCVRPNVIGFTTEVGEEHLVKVPEGKFDELNEWVKTGSFSKLLVLDSI</sequence>
<feature type="chain" id="PRO_5002748736" evidence="1">
    <location>
        <begin position="21"/>
        <end position="154"/>
    </location>
</feature>
<evidence type="ECO:0000313" key="3">
    <source>
        <dbReference type="Proteomes" id="UP000001194"/>
    </source>
</evidence>
<dbReference type="GeneID" id="6071266"/>
<dbReference type="RefSeq" id="XP_001876077.1">
    <property type="nucleotide sequence ID" value="XM_001876042.1"/>
</dbReference>
<dbReference type="HOGENOM" id="CLU_115925_0_0_1"/>
<keyword evidence="3" id="KW-1185">Reference proteome</keyword>
<dbReference type="OrthoDB" id="2961306at2759"/>
<dbReference type="EMBL" id="DS547093">
    <property type="protein sequence ID" value="EDR13579.1"/>
    <property type="molecule type" value="Genomic_DNA"/>
</dbReference>